<name>A0A6C0BJG3_9ZZZZ</name>
<reference evidence="1" key="1">
    <citation type="journal article" date="2020" name="Nature">
        <title>Giant virus diversity and host interactions through global metagenomics.</title>
        <authorList>
            <person name="Schulz F."/>
            <person name="Roux S."/>
            <person name="Paez-Espino D."/>
            <person name="Jungbluth S."/>
            <person name="Walsh D.A."/>
            <person name="Denef V.J."/>
            <person name="McMahon K.D."/>
            <person name="Konstantinidis K.T."/>
            <person name="Eloe-Fadrosh E.A."/>
            <person name="Kyrpides N.C."/>
            <person name="Woyke T."/>
        </authorList>
    </citation>
    <scope>NUCLEOTIDE SEQUENCE</scope>
    <source>
        <strain evidence="1">GVMAG-M-3300014204-73</strain>
    </source>
</reference>
<dbReference type="AlphaFoldDB" id="A0A6C0BJG3"/>
<dbReference type="EMBL" id="MN739180">
    <property type="protein sequence ID" value="QHS92495.1"/>
    <property type="molecule type" value="Genomic_DNA"/>
</dbReference>
<organism evidence="1">
    <name type="scientific">viral metagenome</name>
    <dbReference type="NCBI Taxonomy" id="1070528"/>
    <lineage>
        <taxon>unclassified sequences</taxon>
        <taxon>metagenomes</taxon>
        <taxon>organismal metagenomes</taxon>
    </lineage>
</organism>
<proteinExistence type="predicted"/>
<protein>
    <submittedName>
        <fullName evidence="1">Uncharacterized protein</fullName>
    </submittedName>
</protein>
<evidence type="ECO:0000313" key="1">
    <source>
        <dbReference type="EMBL" id="QHS92495.1"/>
    </source>
</evidence>
<sequence length="707" mass="80374">MLPHRWVQHLTSHAVPQINWKSNDSPLSVFSQHNGLQLEHLDLDGQLIASQYVCDAQIPVSGKAMTQDYCGYYTDNQLVVVKFNSKIQNGLQWTIKLSMSVEVLSLAANSTQCFVLCLTSSSELQIIRLNHQGHLLISAPMVELSFPSSNEIDHLETNIDQRGHIYFSTNACGSPDVSVVSLDKDNNTQWIKTLVIPDISSDVKIVAPPEHLWLVFAYIANHLCVGQLDANGLNRWFHKTPHDISIVPGPLALDLDSEQNIWLAYQSEGTVIISELNSRGTWLTSIRNITVPLSATLSLVPPDPASLQLQIKNNSSMYLLVQKTLIHLSNGRESFPTVTCPREDSEFYIAYENNLHLESHQTKIKVIKLTPDCFPIWSWSQIVKTDHCCPKYIAGHRFGFLVYHYVRDDQRIQLVVVCLDSNGQLTWTRTFPDLLLTEHQPSYSLDLDSDDNGYIALHFHRSDHIENLSLIRINKLGSIDWIWREVNPIIRHAEPYIKVDALHSLIYLTLTECTLTAQEYTDIRVMRFNLEGCELPWQESKDLWNTEMANCSSVMCLDPIGNIYICYLTHGGTAPGQSVTGNQDLVIVKLNSEGKLLHIIQNDKINTPFENRHPSITYHQGFIYLILCVRQYHEHTLKWIKLNALTFEIVTWLQSIPKITASTLPQICVNSQGNGIIFHEDNKTLRCQLQRFDSQGLLVKIDHSCLE</sequence>
<dbReference type="SUPFAM" id="SSF63829">
    <property type="entry name" value="Calcium-dependent phosphotriesterase"/>
    <property type="match status" value="1"/>
</dbReference>
<accession>A0A6C0BJG3</accession>